<feature type="region of interest" description="Disordered" evidence="1">
    <location>
        <begin position="1"/>
        <end position="22"/>
    </location>
</feature>
<protein>
    <recommendedName>
        <fullName evidence="4">Secreted protein</fullName>
    </recommendedName>
</protein>
<dbReference type="EMBL" id="BAAAZG010000052">
    <property type="protein sequence ID" value="GAA4095293.1"/>
    <property type="molecule type" value="Genomic_DNA"/>
</dbReference>
<proteinExistence type="predicted"/>
<accession>A0ABP7WRX4</accession>
<evidence type="ECO:0000313" key="3">
    <source>
        <dbReference type="Proteomes" id="UP001500683"/>
    </source>
</evidence>
<keyword evidence="3" id="KW-1185">Reference proteome</keyword>
<dbReference type="Proteomes" id="UP001500683">
    <property type="component" value="Unassembled WGS sequence"/>
</dbReference>
<name>A0ABP7WRX4_9ACTN</name>
<gene>
    <name evidence="2" type="ORF">GCM10022214_67900</name>
</gene>
<reference evidence="3" key="1">
    <citation type="journal article" date="2019" name="Int. J. Syst. Evol. Microbiol.">
        <title>The Global Catalogue of Microorganisms (GCM) 10K type strain sequencing project: providing services to taxonomists for standard genome sequencing and annotation.</title>
        <authorList>
            <consortium name="The Broad Institute Genomics Platform"/>
            <consortium name="The Broad Institute Genome Sequencing Center for Infectious Disease"/>
            <person name="Wu L."/>
            <person name="Ma J."/>
        </authorList>
    </citation>
    <scope>NUCLEOTIDE SEQUENCE [LARGE SCALE GENOMIC DNA]</scope>
    <source>
        <strain evidence="3">JCM 16702</strain>
    </source>
</reference>
<evidence type="ECO:0008006" key="4">
    <source>
        <dbReference type="Google" id="ProtNLM"/>
    </source>
</evidence>
<evidence type="ECO:0000313" key="2">
    <source>
        <dbReference type="EMBL" id="GAA4095293.1"/>
    </source>
</evidence>
<comment type="caution">
    <text evidence="2">The sequence shown here is derived from an EMBL/GenBank/DDBJ whole genome shotgun (WGS) entry which is preliminary data.</text>
</comment>
<organism evidence="2 3">
    <name type="scientific">Actinomadura miaoliensis</name>
    <dbReference type="NCBI Taxonomy" id="430685"/>
    <lineage>
        <taxon>Bacteria</taxon>
        <taxon>Bacillati</taxon>
        <taxon>Actinomycetota</taxon>
        <taxon>Actinomycetes</taxon>
        <taxon>Streptosporangiales</taxon>
        <taxon>Thermomonosporaceae</taxon>
        <taxon>Actinomadura</taxon>
    </lineage>
</organism>
<evidence type="ECO:0000256" key="1">
    <source>
        <dbReference type="SAM" id="MobiDB-lite"/>
    </source>
</evidence>
<sequence>MFPAALMASSTHSSGRTAPPPRLAGASEAFWKSVIACSSVSGPIDAYHARNREGGGRSSHWAGLRYSRLYSLVRPPDTARSLA</sequence>